<proteinExistence type="predicted"/>
<dbReference type="EMBL" id="BAAADE010000001">
    <property type="protein sequence ID" value="GAA0593962.1"/>
    <property type="molecule type" value="Genomic_DNA"/>
</dbReference>
<dbReference type="SUPFAM" id="SSF53756">
    <property type="entry name" value="UDP-Glycosyltransferase/glycogen phosphorylase"/>
    <property type="match status" value="1"/>
</dbReference>
<organism evidence="1 2">
    <name type="scientific">Paenochrobactrum glaciei</name>
    <dbReference type="NCBI Taxonomy" id="486407"/>
    <lineage>
        <taxon>Bacteria</taxon>
        <taxon>Pseudomonadati</taxon>
        <taxon>Pseudomonadota</taxon>
        <taxon>Alphaproteobacteria</taxon>
        <taxon>Hyphomicrobiales</taxon>
        <taxon>Brucellaceae</taxon>
        <taxon>Paenochrobactrum</taxon>
    </lineage>
</organism>
<reference evidence="2" key="1">
    <citation type="journal article" date="2019" name="Int. J. Syst. Evol. Microbiol.">
        <title>The Global Catalogue of Microorganisms (GCM) 10K type strain sequencing project: providing services to taxonomists for standard genome sequencing and annotation.</title>
        <authorList>
            <consortium name="The Broad Institute Genomics Platform"/>
            <consortium name="The Broad Institute Genome Sequencing Center for Infectious Disease"/>
            <person name="Wu L."/>
            <person name="Ma J."/>
        </authorList>
    </citation>
    <scope>NUCLEOTIDE SEQUENCE [LARGE SCALE GENOMIC DNA]</scope>
    <source>
        <strain evidence="2">JCM 15115</strain>
    </source>
</reference>
<dbReference type="Pfam" id="PF13692">
    <property type="entry name" value="Glyco_trans_1_4"/>
    <property type="match status" value="1"/>
</dbReference>
<dbReference type="RefSeq" id="WP_343801227.1">
    <property type="nucleotide sequence ID" value="NZ_BAAADE010000001.1"/>
</dbReference>
<comment type="caution">
    <text evidence="1">The sequence shown here is derived from an EMBL/GenBank/DDBJ whole genome shotgun (WGS) entry which is preliminary data.</text>
</comment>
<keyword evidence="2" id="KW-1185">Reference proteome</keyword>
<evidence type="ECO:0000313" key="2">
    <source>
        <dbReference type="Proteomes" id="UP001424441"/>
    </source>
</evidence>
<dbReference type="Proteomes" id="UP001424441">
    <property type="component" value="Unassembled WGS sequence"/>
</dbReference>
<protein>
    <submittedName>
        <fullName evidence="1">Glycosyltransferase family 4 protein</fullName>
    </submittedName>
</protein>
<sequence length="387" mass="42144">MQPLRLLFITSLVPSHGSTTGYEVANAAIINGLIRSGAQVTILGFNWPGRVSSMPENTILLGEVDVRTQDAGFKQKIKWILKAVRTGLTVSSVKLRVISDQAFQDAIASAGEFDAYVLNGVALAGAFEHLLKDKPSIFVAHNVEHRSAAENADAVKDIVQKILFKREARLLAKLEKRLCDQAAFVFTLADEDGVMLGLPSSKFATLPLVMTEQPPEPVMRELQYDLALIGTWTWQPNRIGLEWFLNKVKPLLPADMKIAVAGSTPSDLIDTWPDVEFLGRVPDAVAFVEGAAVVPLVSVAGTGVQLKTIETFELGMPCVATHHSVRGISKIPENCILADEPTAFAAALTEQVERARLGERNRLDGKVFYHQQLDGMDRAIKQGLAGL</sequence>
<dbReference type="Gene3D" id="3.40.50.2000">
    <property type="entry name" value="Glycogen Phosphorylase B"/>
    <property type="match status" value="1"/>
</dbReference>
<accession>A0ABP3QTM0</accession>
<evidence type="ECO:0000313" key="1">
    <source>
        <dbReference type="EMBL" id="GAA0593962.1"/>
    </source>
</evidence>
<gene>
    <name evidence="1" type="ORF">GCM10008943_06280</name>
</gene>
<name>A0ABP3QTM0_9HYPH</name>